<evidence type="ECO:0000256" key="1">
    <source>
        <dbReference type="ARBA" id="ARBA00001311"/>
    </source>
</evidence>
<evidence type="ECO:0000259" key="7">
    <source>
        <dbReference type="Pfam" id="PF01425"/>
    </source>
</evidence>
<dbReference type="InterPro" id="IPR023631">
    <property type="entry name" value="Amidase_dom"/>
</dbReference>
<dbReference type="Gene3D" id="3.90.1300.10">
    <property type="entry name" value="Amidase signature (AS) domain"/>
    <property type="match status" value="1"/>
</dbReference>
<dbReference type="EC" id="3.5.1.4" evidence="3"/>
<evidence type="ECO:0000256" key="6">
    <source>
        <dbReference type="PIRSR" id="PIRSR001221-2"/>
    </source>
</evidence>
<dbReference type="AlphaFoldDB" id="A0A9Q8T3X9"/>
<dbReference type="Pfam" id="PF01425">
    <property type="entry name" value="Amidase"/>
    <property type="match status" value="1"/>
</dbReference>
<feature type="active site" description="Acyl-ester intermediate" evidence="5">
    <location>
        <position position="307"/>
    </location>
</feature>
<dbReference type="InterPro" id="IPR036928">
    <property type="entry name" value="AS_sf"/>
</dbReference>
<feature type="binding site" evidence="6">
    <location>
        <begin position="304"/>
        <end position="307"/>
    </location>
    <ligand>
        <name>substrate</name>
    </ligand>
</feature>
<feature type="binding site" evidence="6">
    <location>
        <position position="257"/>
    </location>
    <ligand>
        <name>substrate</name>
    </ligand>
</feature>
<feature type="binding site" evidence="6">
    <location>
        <position position="283"/>
    </location>
    <ligand>
        <name>substrate</name>
    </ligand>
</feature>
<reference evidence="8" key="1">
    <citation type="journal article" date="2021" name="Mol. Plant Microbe Interact.">
        <title>Complete Genome Sequence of the Plant-Pathogenic Fungus Colletotrichum lupini.</title>
        <authorList>
            <person name="Baroncelli R."/>
            <person name="Pensec F."/>
            <person name="Da Lio D."/>
            <person name="Boufleur T."/>
            <person name="Vicente I."/>
            <person name="Sarrocco S."/>
            <person name="Picot A."/>
            <person name="Baraldi E."/>
            <person name="Sukno S."/>
            <person name="Thon M."/>
            <person name="Le Floch G."/>
        </authorList>
    </citation>
    <scope>NUCLEOTIDE SEQUENCE</scope>
    <source>
        <strain evidence="8">IMI 504893</strain>
    </source>
</reference>
<evidence type="ECO:0000256" key="2">
    <source>
        <dbReference type="ARBA" id="ARBA00009199"/>
    </source>
</evidence>
<proteinExistence type="inferred from homology"/>
<protein>
    <recommendedName>
        <fullName evidence="3">amidase</fullName>
        <ecNumber evidence="3">3.5.1.4</ecNumber>
    </recommendedName>
</protein>
<sequence length="609" mass="66328">MFPGCLICRDNSPLATPQSPRIRTDTVTRHFGHSPQISGDAPRIKSPMTGGAGRFVRAISLLDYESNRYFTMGSIKTETWELAAAKKRESLAAALPSEWLVPKNLLPPDSQDDVTSWPETSGWFTEKELAITNSDAADLIPKLASGEIKSVEVTNAFCKRAVAAHQLTNCLSETCFDRALATAKARDEYLERTGKPIGPFHGLPISLKDNFNLKGLDATVGFVSHIDNPAEYDAALATLLEEAGAVFYVKTNVPTAMMIAESVNNVFGRTVNPRNRNLTSGGSSGGESALISFKGSPLGVGTDIGGSLRIPAACTGIFTLRPSFGRFPTLGCRSGMGGQEAVQSVNGPMTRTITDLELYSKTVVNQKTWLHDPRCVPIPWREVQLPSKLKIAVMWNDGMVRPTPPVTRALKATVEKLKAAGSEIEIVDWEPVDHRQGLTLLERMFVADGGISIQKELEKSGEPLRPEMAAYGTAKELGTYDMWQLHLERTAFQKRYLDRWTAAGIDAILCPTTPFASVKSGGFKHVGYTGVYNVLDYSCVSFPTGLTADQSLDTPLDSKEKPLSKDCEAIHAEYDAATVHGMPISLQLVARRLEEEKAIAMVKHVLSVI</sequence>
<evidence type="ECO:0000313" key="9">
    <source>
        <dbReference type="Proteomes" id="UP000830671"/>
    </source>
</evidence>
<evidence type="ECO:0000256" key="3">
    <source>
        <dbReference type="ARBA" id="ARBA00012922"/>
    </source>
</evidence>
<feature type="domain" description="Amidase" evidence="7">
    <location>
        <begin position="152"/>
        <end position="597"/>
    </location>
</feature>
<feature type="active site" description="Charge relay system" evidence="5">
    <location>
        <position position="208"/>
    </location>
</feature>
<dbReference type="Proteomes" id="UP000830671">
    <property type="component" value="Chromosome 7"/>
</dbReference>
<gene>
    <name evidence="8" type="ORF">CLUP02_14100</name>
</gene>
<accession>A0A9Q8T3X9</accession>
<evidence type="ECO:0000256" key="5">
    <source>
        <dbReference type="PIRSR" id="PIRSR001221-1"/>
    </source>
</evidence>
<dbReference type="GO" id="GO:0004040">
    <property type="term" value="F:amidase activity"/>
    <property type="evidence" value="ECO:0007669"/>
    <property type="project" value="UniProtKB-EC"/>
</dbReference>
<dbReference type="RefSeq" id="XP_049150179.1">
    <property type="nucleotide sequence ID" value="XM_049293033.1"/>
</dbReference>
<dbReference type="PANTHER" id="PTHR46072">
    <property type="entry name" value="AMIDASE-RELATED-RELATED"/>
    <property type="match status" value="1"/>
</dbReference>
<organism evidence="8 9">
    <name type="scientific">Colletotrichum lupini</name>
    <dbReference type="NCBI Taxonomy" id="145971"/>
    <lineage>
        <taxon>Eukaryota</taxon>
        <taxon>Fungi</taxon>
        <taxon>Dikarya</taxon>
        <taxon>Ascomycota</taxon>
        <taxon>Pezizomycotina</taxon>
        <taxon>Sordariomycetes</taxon>
        <taxon>Hypocreomycetidae</taxon>
        <taxon>Glomerellales</taxon>
        <taxon>Glomerellaceae</taxon>
        <taxon>Colletotrichum</taxon>
        <taxon>Colletotrichum acutatum species complex</taxon>
    </lineage>
</organism>
<dbReference type="EMBL" id="CP019479">
    <property type="protein sequence ID" value="UQC88575.1"/>
    <property type="molecule type" value="Genomic_DNA"/>
</dbReference>
<evidence type="ECO:0000313" key="8">
    <source>
        <dbReference type="EMBL" id="UQC88575.1"/>
    </source>
</evidence>
<dbReference type="SUPFAM" id="SSF75304">
    <property type="entry name" value="Amidase signature (AS) enzymes"/>
    <property type="match status" value="1"/>
</dbReference>
<keyword evidence="4" id="KW-0378">Hydrolase</keyword>
<dbReference type="PROSITE" id="PS00571">
    <property type="entry name" value="AMIDASES"/>
    <property type="match status" value="1"/>
</dbReference>
<keyword evidence="9" id="KW-1185">Reference proteome</keyword>
<dbReference type="GeneID" id="73348043"/>
<comment type="catalytic activity">
    <reaction evidence="1">
        <text>a monocarboxylic acid amide + H2O = a monocarboxylate + NH4(+)</text>
        <dbReference type="Rhea" id="RHEA:12020"/>
        <dbReference type="ChEBI" id="CHEBI:15377"/>
        <dbReference type="ChEBI" id="CHEBI:28938"/>
        <dbReference type="ChEBI" id="CHEBI:35757"/>
        <dbReference type="ChEBI" id="CHEBI:83628"/>
        <dbReference type="EC" id="3.5.1.4"/>
    </reaction>
</comment>
<name>A0A9Q8T3X9_9PEZI</name>
<dbReference type="InterPro" id="IPR020556">
    <property type="entry name" value="Amidase_CS"/>
</dbReference>
<comment type="similarity">
    <text evidence="2">Belongs to the amidase family.</text>
</comment>
<evidence type="ECO:0000256" key="4">
    <source>
        <dbReference type="ARBA" id="ARBA00022801"/>
    </source>
</evidence>
<dbReference type="PANTHER" id="PTHR46072:SF11">
    <property type="entry name" value="AMIDASE-RELATED"/>
    <property type="match status" value="1"/>
</dbReference>
<feature type="active site" description="Charge relay system" evidence="5">
    <location>
        <position position="283"/>
    </location>
</feature>
<dbReference type="KEGG" id="clup:CLUP02_14100"/>
<dbReference type="PIRSF" id="PIRSF001221">
    <property type="entry name" value="Amidase_fungi"/>
    <property type="match status" value="1"/>
</dbReference>